<dbReference type="InterPro" id="IPR038861">
    <property type="entry name" value="ADNP/ADNP2"/>
</dbReference>
<evidence type="ECO:0000256" key="3">
    <source>
        <dbReference type="ARBA" id="ARBA00022771"/>
    </source>
</evidence>
<reference evidence="11" key="2">
    <citation type="submission" date="2025-08" db="UniProtKB">
        <authorList>
            <consortium name="Ensembl"/>
        </authorList>
    </citation>
    <scope>IDENTIFICATION</scope>
    <source>
        <strain evidence="11">Thoroughbred</strain>
    </source>
</reference>
<evidence type="ECO:0000256" key="9">
    <source>
        <dbReference type="ARBA" id="ARBA00023242"/>
    </source>
</evidence>
<dbReference type="PANTHER" id="PTHR15740">
    <property type="entry name" value="NEUROPROTECTIVE PEPTIDE-CONTAINING PROTEIN"/>
    <property type="match status" value="1"/>
</dbReference>
<evidence type="ECO:0000256" key="7">
    <source>
        <dbReference type="ARBA" id="ARBA00023155"/>
    </source>
</evidence>
<feature type="domain" description="ADNP zinc finger" evidence="10">
    <location>
        <begin position="2"/>
        <end position="58"/>
    </location>
</feature>
<evidence type="ECO:0000256" key="6">
    <source>
        <dbReference type="ARBA" id="ARBA00023125"/>
    </source>
</evidence>
<evidence type="ECO:0000259" key="10">
    <source>
        <dbReference type="Pfam" id="PF19627"/>
    </source>
</evidence>
<evidence type="ECO:0000256" key="2">
    <source>
        <dbReference type="ARBA" id="ARBA00022737"/>
    </source>
</evidence>
<dbReference type="InParanoid" id="A0A3Q2HMC3"/>
<evidence type="ECO:0000313" key="11">
    <source>
        <dbReference type="Ensembl" id="ENSECAP00000034375.2"/>
    </source>
</evidence>
<keyword evidence="5" id="KW-0805">Transcription regulation</keyword>
<reference evidence="11" key="3">
    <citation type="submission" date="2025-09" db="UniProtKB">
        <authorList>
            <consortium name="Ensembl"/>
        </authorList>
    </citation>
    <scope>IDENTIFICATION</scope>
    <source>
        <strain evidence="11">Thoroughbred</strain>
    </source>
</reference>
<proteinExistence type="predicted"/>
<dbReference type="PaxDb" id="9796-ENSECAP00000034375"/>
<dbReference type="GeneTree" id="ENSGT00530000063631"/>
<keyword evidence="4" id="KW-0862">Zinc</keyword>
<name>A0A3Q2HMC3_HORSE</name>
<protein>
    <recommendedName>
        <fullName evidence="10">ADNP zinc finger domain-containing protein</fullName>
    </recommendedName>
</protein>
<dbReference type="STRING" id="9796.ENSECAP00000034375"/>
<accession>A0A3Q2HMC3</accession>
<evidence type="ECO:0000256" key="8">
    <source>
        <dbReference type="ARBA" id="ARBA00023163"/>
    </source>
</evidence>
<organism evidence="11 12">
    <name type="scientific">Equus caballus</name>
    <name type="common">Horse</name>
    <dbReference type="NCBI Taxonomy" id="9796"/>
    <lineage>
        <taxon>Eukaryota</taxon>
        <taxon>Metazoa</taxon>
        <taxon>Chordata</taxon>
        <taxon>Craniata</taxon>
        <taxon>Vertebrata</taxon>
        <taxon>Euteleostomi</taxon>
        <taxon>Mammalia</taxon>
        <taxon>Eutheria</taxon>
        <taxon>Laurasiatheria</taxon>
        <taxon>Perissodactyla</taxon>
        <taxon>Equidae</taxon>
        <taxon>Equus</taxon>
    </lineage>
</organism>
<evidence type="ECO:0000313" key="12">
    <source>
        <dbReference type="Proteomes" id="UP000002281"/>
    </source>
</evidence>
<keyword evidence="1" id="KW-0479">Metal-binding</keyword>
<dbReference type="InterPro" id="IPR045762">
    <property type="entry name" value="ADNP_Znf"/>
</dbReference>
<dbReference type="PANTHER" id="PTHR15740:SF1">
    <property type="entry name" value="ACTIVITY-DEPENDENT NEUROPROTECTOR HOMEOBOX PROTEIN"/>
    <property type="match status" value="1"/>
</dbReference>
<dbReference type="Ensembl" id="ENSECAT00000037210.2">
    <property type="protein sequence ID" value="ENSECAP00000034375.2"/>
    <property type="gene ID" value="ENSECAG00000038144.2"/>
</dbReference>
<dbReference type="Pfam" id="PF19627">
    <property type="entry name" value="ADNP_N"/>
    <property type="match status" value="1"/>
</dbReference>
<keyword evidence="9" id="KW-0539">Nucleus</keyword>
<dbReference type="GO" id="GO:0003677">
    <property type="term" value="F:DNA binding"/>
    <property type="evidence" value="ECO:0007669"/>
    <property type="project" value="UniProtKB-KW"/>
</dbReference>
<keyword evidence="12" id="KW-1185">Reference proteome</keyword>
<reference evidence="11" key="1">
    <citation type="journal article" date="2009" name="Science">
        <title>Genome sequence, comparative analysis, and population genetics of the domestic horse.</title>
        <authorList>
            <consortium name="Broad Institute Genome Sequencing Platform"/>
            <consortium name="Broad Institute Whole Genome Assembly Team"/>
            <person name="Wade C.M."/>
            <person name="Giulotto E."/>
            <person name="Sigurdsson S."/>
            <person name="Zoli M."/>
            <person name="Gnerre S."/>
            <person name="Imsland F."/>
            <person name="Lear T.L."/>
            <person name="Adelson D.L."/>
            <person name="Bailey E."/>
            <person name="Bellone R.R."/>
            <person name="Bloecker H."/>
            <person name="Distl O."/>
            <person name="Edgar R.C."/>
            <person name="Garber M."/>
            <person name="Leeb T."/>
            <person name="Mauceli E."/>
            <person name="MacLeod J.N."/>
            <person name="Penedo M.C.T."/>
            <person name="Raison J.M."/>
            <person name="Sharpe T."/>
            <person name="Vogel J."/>
            <person name="Andersson L."/>
            <person name="Antczak D.F."/>
            <person name="Biagi T."/>
            <person name="Binns M.M."/>
            <person name="Chowdhary B.P."/>
            <person name="Coleman S.J."/>
            <person name="Della Valle G."/>
            <person name="Fryc S."/>
            <person name="Guerin G."/>
            <person name="Hasegawa T."/>
            <person name="Hill E.W."/>
            <person name="Jurka J."/>
            <person name="Kiialainen A."/>
            <person name="Lindgren G."/>
            <person name="Liu J."/>
            <person name="Magnani E."/>
            <person name="Mickelson J.R."/>
            <person name="Murray J."/>
            <person name="Nergadze S.G."/>
            <person name="Onofrio R."/>
            <person name="Pedroni S."/>
            <person name="Piras M.F."/>
            <person name="Raudsepp T."/>
            <person name="Rocchi M."/>
            <person name="Roeed K.H."/>
            <person name="Ryder O.A."/>
            <person name="Searle S."/>
            <person name="Skow L."/>
            <person name="Swinburne J.E."/>
            <person name="Syvaenen A.C."/>
            <person name="Tozaki T."/>
            <person name="Valberg S.J."/>
            <person name="Vaudin M."/>
            <person name="White J.R."/>
            <person name="Zody M.C."/>
            <person name="Lander E.S."/>
            <person name="Lindblad-Toh K."/>
        </authorList>
    </citation>
    <scope>NUCLEOTIDE SEQUENCE [LARGE SCALE GENOMIC DNA]</scope>
    <source>
        <strain evidence="11">Thoroughbred</strain>
    </source>
</reference>
<dbReference type="GO" id="GO:0008270">
    <property type="term" value="F:zinc ion binding"/>
    <property type="evidence" value="ECO:0007669"/>
    <property type="project" value="UniProtKB-KW"/>
</dbReference>
<dbReference type="Proteomes" id="UP000002281">
    <property type="component" value="Unplaced"/>
</dbReference>
<evidence type="ECO:0000256" key="5">
    <source>
        <dbReference type="ARBA" id="ARBA00023015"/>
    </source>
</evidence>
<sequence>MFQLPVNNLGSLRKARKTVKKILSDIGLEYCKEHIEDFKQFEPNDFYLKNTTWEDTLKIGFSLIAPTVPSMQIKRLWKHTLKYFMLQTPAHQVAASALSKRKAKMMALNLSRLTV</sequence>
<keyword evidence="8" id="KW-0804">Transcription</keyword>
<keyword evidence="7" id="KW-0371">Homeobox</keyword>
<keyword evidence="2" id="KW-0677">Repeat</keyword>
<keyword evidence="3" id="KW-0863">Zinc-finger</keyword>
<evidence type="ECO:0000256" key="4">
    <source>
        <dbReference type="ARBA" id="ARBA00022833"/>
    </source>
</evidence>
<dbReference type="AlphaFoldDB" id="A0A3Q2HMC3"/>
<evidence type="ECO:0000256" key="1">
    <source>
        <dbReference type="ARBA" id="ARBA00022723"/>
    </source>
</evidence>
<keyword evidence="6" id="KW-0238">DNA-binding</keyword>